<dbReference type="Proteomes" id="UP001219518">
    <property type="component" value="Unassembled WGS sequence"/>
</dbReference>
<keyword evidence="3" id="KW-1185">Reference proteome</keyword>
<comment type="caution">
    <text evidence="2">The sequence shown here is derived from an EMBL/GenBank/DDBJ whole genome shotgun (WGS) entry which is preliminary data.</text>
</comment>
<protein>
    <submittedName>
        <fullName evidence="2">Baculoviral IAP repeat-containing protein 6</fullName>
    </submittedName>
</protein>
<organism evidence="2 3">
    <name type="scientific">Frankliniella fusca</name>
    <dbReference type="NCBI Taxonomy" id="407009"/>
    <lineage>
        <taxon>Eukaryota</taxon>
        <taxon>Metazoa</taxon>
        <taxon>Ecdysozoa</taxon>
        <taxon>Arthropoda</taxon>
        <taxon>Hexapoda</taxon>
        <taxon>Insecta</taxon>
        <taxon>Pterygota</taxon>
        <taxon>Neoptera</taxon>
        <taxon>Paraneoptera</taxon>
        <taxon>Thysanoptera</taxon>
        <taxon>Terebrantia</taxon>
        <taxon>Thripoidea</taxon>
        <taxon>Thripidae</taxon>
        <taxon>Frankliniella</taxon>
    </lineage>
</organism>
<accession>A0AAE1HAI1</accession>
<proteinExistence type="predicted"/>
<feature type="region of interest" description="Disordered" evidence="1">
    <location>
        <begin position="130"/>
        <end position="162"/>
    </location>
</feature>
<dbReference type="EMBL" id="JAHWGI010000775">
    <property type="protein sequence ID" value="KAK3917740.1"/>
    <property type="molecule type" value="Genomic_DNA"/>
</dbReference>
<reference evidence="2" key="2">
    <citation type="journal article" date="2023" name="BMC Genomics">
        <title>Pest status, molecular evolution, and epigenetic factors derived from the genome assembly of Frankliniella fusca, a thysanopteran phytovirus vector.</title>
        <authorList>
            <person name="Catto M.A."/>
            <person name="Labadie P.E."/>
            <person name="Jacobson A.L."/>
            <person name="Kennedy G.G."/>
            <person name="Srinivasan R."/>
            <person name="Hunt B.G."/>
        </authorList>
    </citation>
    <scope>NUCLEOTIDE SEQUENCE</scope>
    <source>
        <strain evidence="2">PL_HMW_Pooled</strain>
    </source>
</reference>
<gene>
    <name evidence="2" type="ORF">KUF71_007215</name>
</gene>
<name>A0AAE1HAI1_9NEOP</name>
<evidence type="ECO:0000256" key="1">
    <source>
        <dbReference type="SAM" id="MobiDB-lite"/>
    </source>
</evidence>
<reference evidence="2" key="1">
    <citation type="submission" date="2021-07" db="EMBL/GenBank/DDBJ databases">
        <authorList>
            <person name="Catto M.A."/>
            <person name="Jacobson A."/>
            <person name="Kennedy G."/>
            <person name="Labadie P."/>
            <person name="Hunt B.G."/>
            <person name="Srinivasan R."/>
        </authorList>
    </citation>
    <scope>NUCLEOTIDE SEQUENCE</scope>
    <source>
        <strain evidence="2">PL_HMW_Pooled</strain>
        <tissue evidence="2">Head</tissue>
    </source>
</reference>
<sequence>MSVPETPTKSPSKKRLRYAPLVDLGSPPLSPAAARTDWEKCILCRGEGTGPLTCPASNPIIPMRHKGYDTLAGMLAEFNAAGGLPPWLRLEALDEGEGVAITLKNNRAVWHKSCGLKFNRQAFTRFKKQNAENMPPPPSPLTPVSLGKRGRQAGTTLRSAASPLTPDPEMQVCVLCSKGPSWKERLTRMTQGTVVEKLLTIKEKHPNPEVRGFLTSLFLGCNPADLLTKGKVYHKTCLNRYIYECGDAMPTLTDGFRLCEAIAFAELINFMKETTFQSGKNTVFKMGALIKMYRKRLAMLLSVSEENLATTHNTRFRERILNQMHELEEIIQGKEYVLIPRERALSSAVLEEDSDAFSIAADSFITLVRRVMDAATCHFTGKLNTRCQVDAVPPALLAVTSKLLFGSDAAEMSRASQPATTIAQLLLYNYKKSVPKGEIVRHVKFREPPLPLYIGLCTWGKTRKKEVIQILHALGLSCSPSRVQEITSALAQWTVDRAVQEGFLCPANLLSGLFTVFCLDNINIHTSSSTSSTGAMINGTGISALQFRTPEFHGTARILKPEQPDFSSNRRFVPALPESYSNVQGLFLHSKKPQYPLLSSVDADSLLPVLSVANYWKNEEAWLRHISDNCEKEVEELNLSWSAFHASLQPPTDSMATGVNALLPLFYQDSATVSMICHGMKIAREITSLVNFGQTPVLCMDAPLFALAKQIQWNWPDNYGEKKLVLLFGPFHIEQSCLRLIGRLLEGSGWTSVVSSAGLASETAAASFLRVDHLKKSRAIHQVTAAALFKLLRDAYHEENPEMAFDDWIACRSSSSDLFYYYIVVLGLEVLLFRYLFAVRRGQFLDYTAALKQMVVWFFALDRHNYARWISVHLKDLQELPRTAPDVHFEFGRGNMFFAKTKRKMSRMGPDQVHEQNNAVIKGDGGAVGLTEDPDALRRWMLAGPEVQRLIADFEIDSSSQNDSDLHHEQYLSFQNNFRNKVLAMKEAFLEHRNPFLHSCDDLVVLDSSVVVGEEGSKCLRKMEEVGTAQYKAFVQERLSLGTPSIFAPLKKNNFDIFNKRKIKIHGVSATVKSLEADVSLFSRLYMTMGSRHLDPHEFFQYENQVCPPSLSKDGSLYPHNKADLVPILEAQQAEGSSGSEPLQVDCLIYDGAALVHLISPRLVKTFAEYWEKNVRLFLRNDISKYSPNRVDIAWDLYSNDSLKKFVREGRGSGVLRQVSPSTPVPKDWANFLLNDKNKEQLFHILAMRAVEELSPDVLVVSNVGDRITVSQNSPQMSSSLSGSLCGKAEEADSRIILHLTDAAAHGARTAVVRSVDTDVLVLSVSFFPRLHSLGLEKLWLHFGSGSNQRLIPVHAISAKLGPEKCAALPGFHAMTGCDFTSGFRGKRKRSGWSAWQGCQEATEAFIEISQPQVSSNVSANVVRKLERFVICLYGEPEETDINNARFILYTSKAKKLTDIPPTLNTLVCHIQRAAYISGQVWGRAQQQDPPIPSPKGWGWKKDGDCWAPQWTTTDMIWQACRKVLITCKCKAGCGPRCSCRRAGVPCSFFCGNCRANCSNIAGVAGEDELGEGEVDDPDDPPPA</sequence>
<dbReference type="PANTHER" id="PTHR47018">
    <property type="entry name" value="CXC DOMAIN-CONTAINING PROTEIN-RELATED"/>
    <property type="match status" value="1"/>
</dbReference>
<evidence type="ECO:0000313" key="2">
    <source>
        <dbReference type="EMBL" id="KAK3917740.1"/>
    </source>
</evidence>
<evidence type="ECO:0000313" key="3">
    <source>
        <dbReference type="Proteomes" id="UP001219518"/>
    </source>
</evidence>
<dbReference type="PANTHER" id="PTHR47018:SF4">
    <property type="match status" value="1"/>
</dbReference>